<proteinExistence type="predicted"/>
<protein>
    <submittedName>
        <fullName evidence="2">Uncharacterized protein</fullName>
    </submittedName>
</protein>
<dbReference type="Proteomes" id="UP000287651">
    <property type="component" value="Unassembled WGS sequence"/>
</dbReference>
<organism evidence="2 3">
    <name type="scientific">Ensete ventricosum</name>
    <name type="common">Abyssinian banana</name>
    <name type="synonym">Musa ensete</name>
    <dbReference type="NCBI Taxonomy" id="4639"/>
    <lineage>
        <taxon>Eukaryota</taxon>
        <taxon>Viridiplantae</taxon>
        <taxon>Streptophyta</taxon>
        <taxon>Embryophyta</taxon>
        <taxon>Tracheophyta</taxon>
        <taxon>Spermatophyta</taxon>
        <taxon>Magnoliopsida</taxon>
        <taxon>Liliopsida</taxon>
        <taxon>Zingiberales</taxon>
        <taxon>Musaceae</taxon>
        <taxon>Ensete</taxon>
    </lineage>
</organism>
<reference evidence="2 3" key="1">
    <citation type="journal article" date="2014" name="Agronomy (Basel)">
        <title>A Draft Genome Sequence for Ensete ventricosum, the Drought-Tolerant Tree Against Hunger.</title>
        <authorList>
            <person name="Harrison J."/>
            <person name="Moore K.A."/>
            <person name="Paszkiewicz K."/>
            <person name="Jones T."/>
            <person name="Grant M."/>
            <person name="Ambacheew D."/>
            <person name="Muzemil S."/>
            <person name="Studholme D.J."/>
        </authorList>
    </citation>
    <scope>NUCLEOTIDE SEQUENCE [LARGE SCALE GENOMIC DNA]</scope>
</reference>
<accession>A0A427B4I5</accession>
<feature type="region of interest" description="Disordered" evidence="1">
    <location>
        <begin position="1"/>
        <end position="39"/>
    </location>
</feature>
<dbReference type="AlphaFoldDB" id="A0A427B4I5"/>
<sequence length="86" mass="9683">MDQDEEKSPNDSDPLIWRQTESSRSPEGLDEIKDDEADTNSSACCRICLESDTFPGDLILSINLFVPFCLRSFLVNLSFIANSCYI</sequence>
<comment type="caution">
    <text evidence="2">The sequence shown here is derived from an EMBL/GenBank/DDBJ whole genome shotgun (WGS) entry which is preliminary data.</text>
</comment>
<evidence type="ECO:0000313" key="2">
    <source>
        <dbReference type="EMBL" id="RRT83383.1"/>
    </source>
</evidence>
<feature type="compositionally biased region" description="Acidic residues" evidence="1">
    <location>
        <begin position="28"/>
        <end position="38"/>
    </location>
</feature>
<dbReference type="EMBL" id="AMZH03000505">
    <property type="protein sequence ID" value="RRT83383.1"/>
    <property type="molecule type" value="Genomic_DNA"/>
</dbReference>
<evidence type="ECO:0000313" key="3">
    <source>
        <dbReference type="Proteomes" id="UP000287651"/>
    </source>
</evidence>
<feature type="compositionally biased region" description="Basic and acidic residues" evidence="1">
    <location>
        <begin position="1"/>
        <end position="10"/>
    </location>
</feature>
<gene>
    <name evidence="2" type="ORF">B296_00010067</name>
</gene>
<name>A0A427B4I5_ENSVE</name>
<evidence type="ECO:0000256" key="1">
    <source>
        <dbReference type="SAM" id="MobiDB-lite"/>
    </source>
</evidence>